<evidence type="ECO:0000313" key="2">
    <source>
        <dbReference type="EMBL" id="CAB4166500.1"/>
    </source>
</evidence>
<name>A0A6J5P3M6_9CAUD</name>
<dbReference type="Gene3D" id="3.30.2320.10">
    <property type="entry name" value="hypothetical protein PF0899 domain"/>
    <property type="match status" value="1"/>
</dbReference>
<proteinExistence type="predicted"/>
<dbReference type="Gene3D" id="3.30.2400.10">
    <property type="entry name" value="Major capsid protein gp5"/>
    <property type="match status" value="1"/>
</dbReference>
<protein>
    <submittedName>
        <fullName evidence="2">Phage capsid</fullName>
    </submittedName>
</protein>
<feature type="domain" description="Phage capsid-like C-terminal" evidence="1">
    <location>
        <begin position="127"/>
        <end position="386"/>
    </location>
</feature>
<sequence>MELSQQIETLTQAVMTGQNKQAEEIKNLGAALTETKSANLQLRNELDSFIAKQGDFTSKTEQKGLVEQLKENDEVGRIMKSGKGATKFKLTGKAVSDILEHKNIDSSTIGLTTAAVMPFEMGSYVVEPRKQLRMRDVIPNRPISLIQYSFPKYSNTGTKASPVAERSSKPINQFDPTIVTERVKTIATYFDCSRQVLEDYTELQGILTSLGSYKVNAEIDRQILSGSNTGEDLDGVITQATAYDTTLLSASTGYTLLDQINAAAQQVAAADEFPATFFVVHPTDYFRMLRLKDSNKMYLLGGPMMGTGAIDIWGMTPVPTTQITAGTFLVGSGSSAAIEYRNRMELEVAISTEEGNNFTKNMVTIRFEARGLLACYRPGSFITGTFLNSPAQS</sequence>
<reference evidence="2" key="1">
    <citation type="submission" date="2020-04" db="EMBL/GenBank/DDBJ databases">
        <authorList>
            <person name="Chiriac C."/>
            <person name="Salcher M."/>
            <person name="Ghai R."/>
            <person name="Kavagutti S V."/>
        </authorList>
    </citation>
    <scope>NUCLEOTIDE SEQUENCE</scope>
</reference>
<dbReference type="Pfam" id="PF05065">
    <property type="entry name" value="Phage_capsid"/>
    <property type="match status" value="1"/>
</dbReference>
<gene>
    <name evidence="2" type="ORF">UFOVP836_37</name>
</gene>
<evidence type="ECO:0000259" key="1">
    <source>
        <dbReference type="Pfam" id="PF05065"/>
    </source>
</evidence>
<dbReference type="InterPro" id="IPR054612">
    <property type="entry name" value="Phage_capsid-like_C"/>
</dbReference>
<dbReference type="EMBL" id="LR796794">
    <property type="protein sequence ID" value="CAB4166500.1"/>
    <property type="molecule type" value="Genomic_DNA"/>
</dbReference>
<dbReference type="SUPFAM" id="SSF56563">
    <property type="entry name" value="Major capsid protein gp5"/>
    <property type="match status" value="1"/>
</dbReference>
<organism evidence="2">
    <name type="scientific">uncultured Caudovirales phage</name>
    <dbReference type="NCBI Taxonomy" id="2100421"/>
    <lineage>
        <taxon>Viruses</taxon>
        <taxon>Duplodnaviria</taxon>
        <taxon>Heunggongvirae</taxon>
        <taxon>Uroviricota</taxon>
        <taxon>Caudoviricetes</taxon>
        <taxon>Peduoviridae</taxon>
        <taxon>Maltschvirus</taxon>
        <taxon>Maltschvirus maltsch</taxon>
    </lineage>
</organism>
<accession>A0A6J5P3M6</accession>